<dbReference type="PANTHER" id="PTHR43795">
    <property type="entry name" value="BIFUNCTIONAL ASPARTATE AMINOTRANSFERASE AND GLUTAMATE/ASPARTATE-PREPHENATE AMINOTRANSFERASE-RELATED"/>
    <property type="match status" value="1"/>
</dbReference>
<evidence type="ECO:0000313" key="4">
    <source>
        <dbReference type="Proteomes" id="UP000246171"/>
    </source>
</evidence>
<keyword evidence="1" id="KW-0663">Pyridoxal phosphate</keyword>
<keyword evidence="4" id="KW-1185">Reference proteome</keyword>
<dbReference type="VEuPathDB" id="FungiDB:BO83DRAFT_381747"/>
<reference evidence="3" key="1">
    <citation type="submission" date="2016-12" db="EMBL/GenBank/DDBJ databases">
        <title>The genomes of Aspergillus section Nigri reveals drivers in fungal speciation.</title>
        <authorList>
            <consortium name="DOE Joint Genome Institute"/>
            <person name="Vesth T.C."/>
            <person name="Nybo J."/>
            <person name="Theobald S."/>
            <person name="Brandl J."/>
            <person name="Frisvad J.C."/>
            <person name="Nielsen K.F."/>
            <person name="Lyhne E.K."/>
            <person name="Kogle M.E."/>
            <person name="Kuo A."/>
            <person name="Riley R."/>
            <person name="Clum A."/>
            <person name="Nolan M."/>
            <person name="Lipzen A."/>
            <person name="Salamov A."/>
            <person name="Henrissat B."/>
            <person name="Wiebenga A."/>
            <person name="De vries R.P."/>
            <person name="Grigoriev I.V."/>
            <person name="Mortensen U.H."/>
            <person name="Andersen M.R."/>
            <person name="Baker S.E."/>
        </authorList>
    </citation>
    <scope>NUCLEOTIDE SEQUENCE</scope>
    <source>
        <strain evidence="3">CBS 122712</strain>
    </source>
</reference>
<dbReference type="Gene3D" id="3.90.1150.10">
    <property type="entry name" value="Aspartate Aminotransferase, domain 1"/>
    <property type="match status" value="1"/>
</dbReference>
<dbReference type="Pfam" id="PF00155">
    <property type="entry name" value="Aminotran_1_2"/>
    <property type="match status" value="1"/>
</dbReference>
<dbReference type="SUPFAM" id="SSF53383">
    <property type="entry name" value="PLP-dependent transferases"/>
    <property type="match status" value="1"/>
</dbReference>
<protein>
    <submittedName>
        <fullName evidence="3">Aspartate aminotransferase</fullName>
    </submittedName>
</protein>
<dbReference type="InterPro" id="IPR050478">
    <property type="entry name" value="Ethylene_sulfur-biosynth"/>
</dbReference>
<sequence>MLSSRGSNNAQLHKIPWRYALPHEYSKETNPEGMISFALAEHAPMRAEIANYINTKVEFNVASVAYSSGNNAIHRLQKAVAMHLNKLLVPIAPIDPEEVIVASGATAIGSMLGFTLAEPDDGILISRPAYGRFELDYGVEAGVQMVYADTTVEEAFAPSVVEKYELALRDARARGVQIRALMLVNPHNPTGLCYSVQTLTEILKFCNKHQLHLISDEIYASCVFDSGDPDAVPFTSILSLSTPKLINPDLVHLLYGFSKDFASGGLHLGFLITKNKLLRHSCNAILRLHSASTAAVTIGTTILEDQDFVRDFTAKSQQSLASTYQIATSTLSQEGISYIKGGNAGFFIYIDLSPYLPKDTSDSTSPPEFTLAQKFVNAGVFLHPCEEHGNIPGWFRLVYAQEEDVLREGLRRYVAMSSVSQSTALDFEIS</sequence>
<evidence type="ECO:0000313" key="3">
    <source>
        <dbReference type="EMBL" id="PWY64929.1"/>
    </source>
</evidence>
<gene>
    <name evidence="3" type="ORF">BO83DRAFT_381747</name>
</gene>
<comment type="caution">
    <text evidence="3">The sequence shown here is derived from an EMBL/GenBank/DDBJ whole genome shotgun (WGS) entry which is preliminary data.</text>
</comment>
<dbReference type="GO" id="GO:0030170">
    <property type="term" value="F:pyridoxal phosphate binding"/>
    <property type="evidence" value="ECO:0007669"/>
    <property type="project" value="InterPro"/>
</dbReference>
<feature type="domain" description="Aminotransferase class I/classII large" evidence="2">
    <location>
        <begin position="74"/>
        <end position="409"/>
    </location>
</feature>
<dbReference type="PRINTS" id="PR00753">
    <property type="entry name" value="ACCSYNTHASE"/>
</dbReference>
<dbReference type="Proteomes" id="UP000246171">
    <property type="component" value="Unassembled WGS sequence"/>
</dbReference>
<dbReference type="AlphaFoldDB" id="A0A317UU83"/>
<dbReference type="RefSeq" id="XP_025384247.1">
    <property type="nucleotide sequence ID" value="XM_025532064.1"/>
</dbReference>
<dbReference type="GO" id="GO:0006520">
    <property type="term" value="P:amino acid metabolic process"/>
    <property type="evidence" value="ECO:0007669"/>
    <property type="project" value="TreeGrafter"/>
</dbReference>
<dbReference type="InterPro" id="IPR004839">
    <property type="entry name" value="Aminotransferase_I/II_large"/>
</dbReference>
<name>A0A317UU83_ASPEC</name>
<dbReference type="GeneID" id="37054026"/>
<dbReference type="Gene3D" id="3.40.640.10">
    <property type="entry name" value="Type I PLP-dependent aspartate aminotransferase-like (Major domain)"/>
    <property type="match status" value="1"/>
</dbReference>
<proteinExistence type="predicted"/>
<dbReference type="InterPro" id="IPR015421">
    <property type="entry name" value="PyrdxlP-dep_Trfase_major"/>
</dbReference>
<keyword evidence="3" id="KW-0808">Transferase</keyword>
<dbReference type="InterPro" id="IPR015424">
    <property type="entry name" value="PyrdxlP-dep_Trfase"/>
</dbReference>
<dbReference type="OrthoDB" id="7042322at2759"/>
<dbReference type="InterPro" id="IPR015422">
    <property type="entry name" value="PyrdxlP-dep_Trfase_small"/>
</dbReference>
<dbReference type="CDD" id="cd00609">
    <property type="entry name" value="AAT_like"/>
    <property type="match status" value="1"/>
</dbReference>
<keyword evidence="3" id="KW-0032">Aminotransferase</keyword>
<accession>A0A317UU83</accession>
<evidence type="ECO:0000259" key="2">
    <source>
        <dbReference type="Pfam" id="PF00155"/>
    </source>
</evidence>
<evidence type="ECO:0000256" key="1">
    <source>
        <dbReference type="ARBA" id="ARBA00022898"/>
    </source>
</evidence>
<dbReference type="GO" id="GO:0008483">
    <property type="term" value="F:transaminase activity"/>
    <property type="evidence" value="ECO:0007669"/>
    <property type="project" value="UniProtKB-KW"/>
</dbReference>
<organism evidence="3 4">
    <name type="scientific">Aspergillus eucalypticola (strain CBS 122712 / IBT 29274)</name>
    <dbReference type="NCBI Taxonomy" id="1448314"/>
    <lineage>
        <taxon>Eukaryota</taxon>
        <taxon>Fungi</taxon>
        <taxon>Dikarya</taxon>
        <taxon>Ascomycota</taxon>
        <taxon>Pezizomycotina</taxon>
        <taxon>Eurotiomycetes</taxon>
        <taxon>Eurotiomycetidae</taxon>
        <taxon>Eurotiales</taxon>
        <taxon>Aspergillaceae</taxon>
        <taxon>Aspergillus</taxon>
        <taxon>Aspergillus subgen. Circumdati</taxon>
    </lineage>
</organism>
<dbReference type="EMBL" id="MSFU01000029">
    <property type="protein sequence ID" value="PWY64929.1"/>
    <property type="molecule type" value="Genomic_DNA"/>
</dbReference>
<dbReference type="PANTHER" id="PTHR43795:SF39">
    <property type="entry name" value="AMINOTRANSFERASE CLASS I_CLASSII DOMAIN-CONTAINING PROTEIN"/>
    <property type="match status" value="1"/>
</dbReference>